<keyword evidence="1" id="KW-0472">Membrane</keyword>
<feature type="transmembrane region" description="Helical" evidence="1">
    <location>
        <begin position="69"/>
        <end position="90"/>
    </location>
</feature>
<evidence type="ECO:0000313" key="3">
    <source>
        <dbReference type="Proteomes" id="UP000198642"/>
    </source>
</evidence>
<keyword evidence="1" id="KW-1133">Transmembrane helix</keyword>
<dbReference type="EMBL" id="FOJW01000002">
    <property type="protein sequence ID" value="SFA84669.1"/>
    <property type="molecule type" value="Genomic_DNA"/>
</dbReference>
<evidence type="ECO:0000256" key="1">
    <source>
        <dbReference type="SAM" id="Phobius"/>
    </source>
</evidence>
<accession>A0A1I0W7D0</accession>
<protein>
    <submittedName>
        <fullName evidence="2">Cxxc_20_cxxc protein</fullName>
    </submittedName>
</protein>
<keyword evidence="3" id="KW-1185">Reference proteome</keyword>
<dbReference type="STRING" id="237679.SAMN04488072_102287"/>
<name>A0A1I0W7D0_9BACI</name>
<dbReference type="AlphaFoldDB" id="A0A1I0W7D0"/>
<dbReference type="NCBIfam" id="TIGR04104">
    <property type="entry name" value="cxxc_20_cxxc"/>
    <property type="match status" value="1"/>
</dbReference>
<feature type="transmembrane region" description="Helical" evidence="1">
    <location>
        <begin position="46"/>
        <end position="63"/>
    </location>
</feature>
<reference evidence="2 3" key="1">
    <citation type="submission" date="2016-10" db="EMBL/GenBank/DDBJ databases">
        <authorList>
            <person name="de Groot N.N."/>
        </authorList>
    </citation>
    <scope>NUCLEOTIDE SEQUENCE [LARGE SCALE GENOMIC DNA]</scope>
    <source>
        <strain evidence="2 3">CGMCC 1.3702</strain>
    </source>
</reference>
<gene>
    <name evidence="2" type="ORF">SAMN04488072_102287</name>
</gene>
<dbReference type="OrthoDB" id="2418141at2"/>
<sequence length="99" mass="11212">MPTCQHCSEQWNWKQTIKAMFSLDVRLTCPYCGSKQHLTAKARRRMNLGNFSIPIAIPLGILVNTPFMSFGILIGTFILVITINLFLIELSNEADPGWK</sequence>
<proteinExistence type="predicted"/>
<dbReference type="Proteomes" id="UP000198642">
    <property type="component" value="Unassembled WGS sequence"/>
</dbReference>
<evidence type="ECO:0000313" key="2">
    <source>
        <dbReference type="EMBL" id="SFA84669.1"/>
    </source>
</evidence>
<dbReference type="RefSeq" id="WP_090233998.1">
    <property type="nucleotide sequence ID" value="NZ_FOJW01000002.1"/>
</dbReference>
<organism evidence="2 3">
    <name type="scientific">Lentibacillus halodurans</name>
    <dbReference type="NCBI Taxonomy" id="237679"/>
    <lineage>
        <taxon>Bacteria</taxon>
        <taxon>Bacillati</taxon>
        <taxon>Bacillota</taxon>
        <taxon>Bacilli</taxon>
        <taxon>Bacillales</taxon>
        <taxon>Bacillaceae</taxon>
        <taxon>Lentibacillus</taxon>
    </lineage>
</organism>
<keyword evidence="1" id="KW-0812">Transmembrane</keyword>
<dbReference type="InterPro" id="IPR026369">
    <property type="entry name" value="CxxC_20_CxxC"/>
</dbReference>